<dbReference type="EMBL" id="CP012508">
    <property type="protein sequence ID" value="ALB23961.1"/>
    <property type="molecule type" value="Genomic_DNA"/>
</dbReference>
<protein>
    <submittedName>
        <fullName evidence="1">Oligoendopeptidase F</fullName>
    </submittedName>
</protein>
<name>A0A1L6TEP9_PISSA</name>
<dbReference type="RefSeq" id="WP_017376966.1">
    <property type="nucleotide sequence ID" value="NZ_CP012508.1"/>
</dbReference>
<reference evidence="1 2" key="1">
    <citation type="journal article" date="2014" name="Genome Announc.">
        <title>Comparative Genome Analysis of Two Isolates of the Fish Pathogen Piscirickettsia salmonis from Different Hosts Reveals Major Differences in Virulence-Associated Secretion Systems.</title>
        <authorList>
            <person name="Bohle H."/>
            <person name="Henriquez P."/>
            <person name="Grothusen H."/>
            <person name="Navas E."/>
            <person name="Sandoval A."/>
            <person name="Bustamante F."/>
            <person name="Bustos P."/>
            <person name="Mancilla M."/>
        </authorList>
    </citation>
    <scope>NUCLEOTIDE SEQUENCE [LARGE SCALE GENOMIC DNA]</scope>
    <source>
        <strain evidence="2">B1-32597</strain>
    </source>
</reference>
<evidence type="ECO:0000313" key="2">
    <source>
        <dbReference type="Proteomes" id="UP000029558"/>
    </source>
</evidence>
<dbReference type="Proteomes" id="UP000029558">
    <property type="component" value="Chromosome"/>
</dbReference>
<gene>
    <name evidence="1" type="ORF">KU39_2785</name>
</gene>
<proteinExistence type="predicted"/>
<evidence type="ECO:0000313" key="1">
    <source>
        <dbReference type="EMBL" id="ALB23961.1"/>
    </source>
</evidence>
<sequence>MKETGFGIFSTFLIISTVILAVCFSLIFSNVFANPNVKERNWSDIWRELENISYQQYDIFEHDTSDSDAFWQGMEYMDKDSGIVVDLRLSGAKVTH</sequence>
<accession>A0A1L6TEP9</accession>
<dbReference type="AlphaFoldDB" id="A0A1L6TEP9"/>
<dbReference type="OrthoDB" id="9875699at2"/>
<organism evidence="1 2">
    <name type="scientific">Piscirickettsia salmonis</name>
    <dbReference type="NCBI Taxonomy" id="1238"/>
    <lineage>
        <taxon>Bacteria</taxon>
        <taxon>Pseudomonadati</taxon>
        <taxon>Pseudomonadota</taxon>
        <taxon>Gammaproteobacteria</taxon>
        <taxon>Thiotrichales</taxon>
        <taxon>Piscirickettsiaceae</taxon>
        <taxon>Piscirickettsia</taxon>
    </lineage>
</organism>